<feature type="signal peptide" evidence="2">
    <location>
        <begin position="1"/>
        <end position="19"/>
    </location>
</feature>
<dbReference type="PANTHER" id="PTHR40446">
    <property type="entry name" value="N-ACETYLGLUCOSAMINE-1-PHOSPHODIESTER ALPHA-N-ACETYLGLUCOSAMINIDASE"/>
    <property type="match status" value="1"/>
</dbReference>
<gene>
    <name evidence="5" type="ORF">ACFPRH_17445</name>
</gene>
<organism evidence="5 6">
    <name type="scientific">Streptomyces amakusaensis</name>
    <dbReference type="NCBI Taxonomy" id="67271"/>
    <lineage>
        <taxon>Bacteria</taxon>
        <taxon>Bacillati</taxon>
        <taxon>Actinomycetota</taxon>
        <taxon>Actinomycetes</taxon>
        <taxon>Kitasatosporales</taxon>
        <taxon>Streptomycetaceae</taxon>
        <taxon>Streptomyces</taxon>
    </lineage>
</organism>
<comment type="caution">
    <text evidence="5">The sequence shown here is derived from an EMBL/GenBank/DDBJ whole genome shotgun (WGS) entry which is preliminary data.</text>
</comment>
<dbReference type="PANTHER" id="PTHR40446:SF2">
    <property type="entry name" value="N-ACETYLGLUCOSAMINE-1-PHOSPHODIESTER ALPHA-N-ACETYLGLUCOSAMINIDASE"/>
    <property type="match status" value="1"/>
</dbReference>
<dbReference type="Gene3D" id="3.60.21.10">
    <property type="match status" value="1"/>
</dbReference>
<dbReference type="Pfam" id="PF00149">
    <property type="entry name" value="Metallophos"/>
    <property type="match status" value="1"/>
</dbReference>
<dbReference type="Proteomes" id="UP001596160">
    <property type="component" value="Unassembled WGS sequence"/>
</dbReference>
<dbReference type="InterPro" id="IPR029052">
    <property type="entry name" value="Metallo-depent_PP-like"/>
</dbReference>
<dbReference type="RefSeq" id="WP_381734247.1">
    <property type="nucleotide sequence ID" value="NZ_BAAASB010000012.1"/>
</dbReference>
<evidence type="ECO:0000259" key="4">
    <source>
        <dbReference type="Pfam" id="PF09992"/>
    </source>
</evidence>
<keyword evidence="5" id="KW-0326">Glycosidase</keyword>
<feature type="region of interest" description="Disordered" evidence="1">
    <location>
        <begin position="394"/>
        <end position="425"/>
    </location>
</feature>
<proteinExistence type="predicted"/>
<sequence length="1199" mass="123985">MLIGTVSALAAGALSPAAADSDENPRPGNAAEVLRPVAPPPASAPGTGGTGSAGRPRAVVDGDGIETARESRPIARGISLTSYDRLESDRWLRVDALSVDLTAEGVAADYLSTGEVTGRDTVSGLAARHDPGPGRRTVAAVNADFFDIGQTGAPQGPGIRNGEITHSPAPGAHHAVGVGPGLAGRILRLYFDGTLTLPTGPHPLTAYNAANVPAGGIGVYTPAWGSADRALTVDGASPVAEATVRDGRVVSVADRPGSGPPAPGTTVLTGREDGARRLAALRPGDAVSLEFRPRADGGPVPRTAVGGRELLVVDGVPQNHEGRPNNTAAPRTAVGFSRDGSALRIVTVDGRQADSGGVTLTELGVMLKEAGAHSALNLDGGGSSTLLARTPGSDALQVENSPSDGSERTVPNGLALTAPDGSGKPHGYWVRTRTPAAGAPTADPVRGGHPERVFPGLTRRLTAAGYDESYGPAAGSPNWRTARPRVGGVDARGVFRARRGGTTAVHAERAGARGSVELTVLDDLVRIEPTTGRLGLDGAGSTGTFGIVGFDAQGNSAPVEPADVSLAHDGSLFGIADDGGGSFTVTALTGGGAGEVTATVRGARGARAVTTSLAVTTGLTEQPVADFDDAGSWTFAHARAGGSVAATPQGHDGTGLELTYDFTRSTATRAAYAVPPRPIALAGRPRSLTLWIDGDGQGAWPTLHLKDATGSDQLLRGPYLTWTGWRRVTFTVPPTAATPLSVHRFYLAETAAARQYTGKVVVDGLAAQVPPTVDLPDRPRAPDPLIDTGAETLGREWRFAVMSDAQFVARDPDSAIVRQARRTLREIRAARPDFLLVNGDLVDEGAPADLAFARRVLTEELGGELPWLYVPGNHEVMGGSIGNFTAEFGPAHRVLDHRGTRLITLDTSRLTLRGGGFAQIKALRERLDEAAADPDTGSVVLVQHVPPRDPTPGQGSRLSDRKEAALIERWLAEFRRTTGKGAAFIGAHAGVFHAEHIDGVPYLINGNSGKSPAGPADRGGFTGWSLVGVDRVGPDERSAARRRPWQSRPDWLSVQTRAHVDALTLDAPALLPPGSAGEVRATVTQGVRRVPAAFPLSVDWTGSRGLHLGPAHTAGPRHTAAFDPATGRLTALRPGTATLAVTVNGVTEHAVIEVPAAAPAVARAPVPAAAGHTVRAAAPATARRHPSRRARNRLTRQPW</sequence>
<feature type="compositionally biased region" description="Basic residues" evidence="1">
    <location>
        <begin position="1182"/>
        <end position="1199"/>
    </location>
</feature>
<reference evidence="6" key="1">
    <citation type="journal article" date="2019" name="Int. J. Syst. Evol. Microbiol.">
        <title>The Global Catalogue of Microorganisms (GCM) 10K type strain sequencing project: providing services to taxonomists for standard genome sequencing and annotation.</title>
        <authorList>
            <consortium name="The Broad Institute Genomics Platform"/>
            <consortium name="The Broad Institute Genome Sequencing Center for Infectious Disease"/>
            <person name="Wu L."/>
            <person name="Ma J."/>
        </authorList>
    </citation>
    <scope>NUCLEOTIDE SEQUENCE [LARGE SCALE GENOMIC DNA]</scope>
    <source>
        <strain evidence="6">PCU 266</strain>
    </source>
</reference>
<evidence type="ECO:0000313" key="5">
    <source>
        <dbReference type="EMBL" id="MFC5153520.1"/>
    </source>
</evidence>
<feature type="domain" description="Phosphodiester glycosidase" evidence="4">
    <location>
        <begin position="240"/>
        <end position="416"/>
    </location>
</feature>
<feature type="region of interest" description="Disordered" evidence="1">
    <location>
        <begin position="1172"/>
        <end position="1199"/>
    </location>
</feature>
<keyword evidence="5" id="KW-0378">Hydrolase</keyword>
<feature type="domain" description="Calcineurin-like phosphoesterase" evidence="3">
    <location>
        <begin position="798"/>
        <end position="957"/>
    </location>
</feature>
<dbReference type="GO" id="GO:0016798">
    <property type="term" value="F:hydrolase activity, acting on glycosyl bonds"/>
    <property type="evidence" value="ECO:0007669"/>
    <property type="project" value="UniProtKB-KW"/>
</dbReference>
<keyword evidence="2" id="KW-0732">Signal</keyword>
<evidence type="ECO:0000313" key="6">
    <source>
        <dbReference type="Proteomes" id="UP001596160"/>
    </source>
</evidence>
<evidence type="ECO:0000259" key="3">
    <source>
        <dbReference type="Pfam" id="PF00149"/>
    </source>
</evidence>
<feature type="chain" id="PRO_5046321007" evidence="2">
    <location>
        <begin position="20"/>
        <end position="1199"/>
    </location>
</feature>
<evidence type="ECO:0000256" key="2">
    <source>
        <dbReference type="SAM" id="SignalP"/>
    </source>
</evidence>
<dbReference type="SUPFAM" id="SSF56300">
    <property type="entry name" value="Metallo-dependent phosphatases"/>
    <property type="match status" value="1"/>
</dbReference>
<accession>A0ABW0AIE4</accession>
<protein>
    <submittedName>
        <fullName evidence="5">Phosphodiester glycosidase family protein</fullName>
    </submittedName>
</protein>
<feature type="compositionally biased region" description="Low complexity" evidence="1">
    <location>
        <begin position="1172"/>
        <end position="1181"/>
    </location>
</feature>
<keyword evidence="6" id="KW-1185">Reference proteome</keyword>
<dbReference type="EMBL" id="JBHSKP010000010">
    <property type="protein sequence ID" value="MFC5153520.1"/>
    <property type="molecule type" value="Genomic_DNA"/>
</dbReference>
<dbReference type="Pfam" id="PF09992">
    <property type="entry name" value="NAGPA"/>
    <property type="match status" value="1"/>
</dbReference>
<feature type="region of interest" description="Disordered" evidence="1">
    <location>
        <begin position="14"/>
        <end position="59"/>
    </location>
</feature>
<dbReference type="InterPro" id="IPR004843">
    <property type="entry name" value="Calcineurin-like_PHP"/>
</dbReference>
<name>A0ABW0AIE4_9ACTN</name>
<evidence type="ECO:0000256" key="1">
    <source>
        <dbReference type="SAM" id="MobiDB-lite"/>
    </source>
</evidence>
<dbReference type="InterPro" id="IPR018711">
    <property type="entry name" value="NAGPA"/>
</dbReference>